<sequence>MKQSTYSPIHIIGGGLAGSEAAWQIAEAGVPVILHEMRGIRGTDAHKGDGLAELVCSNSFRSDDATSNAVGVMHAEMRLAGSLIMACADKHQVPAGGALAVDRDGFSDAVTAAIQNHPLITVVREEIKGLPPEDWDLAIIASGPLTSPDLAEAIRQKTGEDALAFFDAIAPIVHRDSINMDICWYQSRYDKVGPGGTGKDYINCPLDEQQYHAFIDALIAGDAVGFKEWEGTPYFDGCLPIEVMAERGRETLRHGPMKPMGLTNAHNPTVKPYAVVQLRQDNALGTLYNMVGFQTKLRYGAQAEIFRMIPGLENAEFARLGGLHRNTYIHSPTLLDQTLQLKNRPGLRFAGQITGCEGYVESASIGLLAGRFAAAERKGEKISRPPATTALGSLLGHITGGHIVSDDEPGKRSFQPMNINFGLFPELEPGSIVKPDGVKRFRGKDKTITKRQLIAARALSDCRAWLGREAP</sequence>
<dbReference type="RefSeq" id="WP_138288937.1">
    <property type="nucleotide sequence ID" value="NZ_CP058350.1"/>
</dbReference>
<dbReference type="Gene3D" id="3.50.50.60">
    <property type="entry name" value="FAD/NAD(P)-binding domain"/>
    <property type="match status" value="2"/>
</dbReference>
<name>A0ABX6QQ02_9HYPH</name>
<evidence type="ECO:0000256" key="9">
    <source>
        <dbReference type="ARBA" id="ARBA00022857"/>
    </source>
</evidence>
<evidence type="ECO:0000256" key="7">
    <source>
        <dbReference type="ARBA" id="ARBA00022694"/>
    </source>
</evidence>
<evidence type="ECO:0000256" key="3">
    <source>
        <dbReference type="ARBA" id="ARBA00022490"/>
    </source>
</evidence>
<dbReference type="PROSITE" id="PS01281">
    <property type="entry name" value="GIDA_2"/>
    <property type="match status" value="1"/>
</dbReference>
<evidence type="ECO:0000256" key="2">
    <source>
        <dbReference type="ARBA" id="ARBA00003717"/>
    </source>
</evidence>
<dbReference type="SUPFAM" id="SSF51905">
    <property type="entry name" value="FAD/NAD(P)-binding domain"/>
    <property type="match status" value="1"/>
</dbReference>
<evidence type="ECO:0000256" key="11">
    <source>
        <dbReference type="HAMAP-Rule" id="MF_01037"/>
    </source>
</evidence>
<keyword evidence="6 11" id="KW-0808">Transferase</keyword>
<evidence type="ECO:0000256" key="8">
    <source>
        <dbReference type="ARBA" id="ARBA00022827"/>
    </source>
</evidence>
<keyword evidence="3 11" id="KW-0963">Cytoplasm</keyword>
<keyword evidence="5 11" id="KW-0285">Flavoprotein</keyword>
<keyword evidence="4 11" id="KW-0489">Methyltransferase</keyword>
<keyword evidence="7 11" id="KW-0819">tRNA processing</keyword>
<dbReference type="HAMAP" id="MF_01037">
    <property type="entry name" value="TrmFO"/>
    <property type="match status" value="1"/>
</dbReference>
<gene>
    <name evidence="11 13" type="primary">trmFO</name>
    <name evidence="13" type="ORF">FE840_012575</name>
</gene>
<evidence type="ECO:0000313" key="14">
    <source>
        <dbReference type="Proteomes" id="UP000308530"/>
    </source>
</evidence>
<comment type="catalytic activity">
    <reaction evidence="11">
        <text>uridine(54) in tRNA + (6R)-5,10-methylene-5,6,7,8-tetrahydrofolate + NADH + H(+) = 5-methyluridine(54) in tRNA + (6S)-5,6,7,8-tetrahydrofolate + NAD(+)</text>
        <dbReference type="Rhea" id="RHEA:16873"/>
        <dbReference type="Rhea" id="RHEA-COMP:10167"/>
        <dbReference type="Rhea" id="RHEA-COMP:10193"/>
        <dbReference type="ChEBI" id="CHEBI:15378"/>
        <dbReference type="ChEBI" id="CHEBI:15636"/>
        <dbReference type="ChEBI" id="CHEBI:57453"/>
        <dbReference type="ChEBI" id="CHEBI:57540"/>
        <dbReference type="ChEBI" id="CHEBI:57945"/>
        <dbReference type="ChEBI" id="CHEBI:65315"/>
        <dbReference type="ChEBI" id="CHEBI:74447"/>
        <dbReference type="EC" id="2.1.1.74"/>
    </reaction>
</comment>
<dbReference type="Pfam" id="PF01134">
    <property type="entry name" value="GIDA"/>
    <property type="match status" value="1"/>
</dbReference>
<dbReference type="EMBL" id="CP058350">
    <property type="protein sequence ID" value="QLF70305.1"/>
    <property type="molecule type" value="Genomic_DNA"/>
</dbReference>
<comment type="subcellular location">
    <subcellularLocation>
        <location evidence="11">Cytoplasm</location>
    </subcellularLocation>
</comment>
<evidence type="ECO:0000256" key="4">
    <source>
        <dbReference type="ARBA" id="ARBA00022603"/>
    </source>
</evidence>
<evidence type="ECO:0000256" key="6">
    <source>
        <dbReference type="ARBA" id="ARBA00022679"/>
    </source>
</evidence>
<evidence type="ECO:0000256" key="5">
    <source>
        <dbReference type="ARBA" id="ARBA00022630"/>
    </source>
</evidence>
<comment type="catalytic activity">
    <reaction evidence="11">
        <text>uridine(54) in tRNA + (6R)-5,10-methylene-5,6,7,8-tetrahydrofolate + NADPH + H(+) = 5-methyluridine(54) in tRNA + (6S)-5,6,7,8-tetrahydrofolate + NADP(+)</text>
        <dbReference type="Rhea" id="RHEA:62372"/>
        <dbReference type="Rhea" id="RHEA-COMP:10167"/>
        <dbReference type="Rhea" id="RHEA-COMP:10193"/>
        <dbReference type="ChEBI" id="CHEBI:15378"/>
        <dbReference type="ChEBI" id="CHEBI:15636"/>
        <dbReference type="ChEBI" id="CHEBI:57453"/>
        <dbReference type="ChEBI" id="CHEBI:57783"/>
        <dbReference type="ChEBI" id="CHEBI:58349"/>
        <dbReference type="ChEBI" id="CHEBI:65315"/>
        <dbReference type="ChEBI" id="CHEBI:74447"/>
        <dbReference type="EC" id="2.1.1.74"/>
    </reaction>
</comment>
<dbReference type="InterPro" id="IPR020595">
    <property type="entry name" value="MnmG-rel_CS"/>
</dbReference>
<keyword evidence="14" id="KW-1185">Reference proteome</keyword>
<feature type="domain" description="MnmG N-terminal" evidence="12">
    <location>
        <begin position="9"/>
        <end position="380"/>
    </location>
</feature>
<dbReference type="PANTHER" id="PTHR11806">
    <property type="entry name" value="GLUCOSE INHIBITED DIVISION PROTEIN A"/>
    <property type="match status" value="1"/>
</dbReference>
<evidence type="ECO:0000256" key="1">
    <source>
        <dbReference type="ARBA" id="ARBA00001974"/>
    </source>
</evidence>
<accession>A0ABX6QQ02</accession>
<keyword evidence="9 11" id="KW-0521">NADP</keyword>
<organism evidence="13 14">
    <name type="scientific">Peteryoungia desertarenae</name>
    <dbReference type="NCBI Taxonomy" id="1813451"/>
    <lineage>
        <taxon>Bacteria</taxon>
        <taxon>Pseudomonadati</taxon>
        <taxon>Pseudomonadota</taxon>
        <taxon>Alphaproteobacteria</taxon>
        <taxon>Hyphomicrobiales</taxon>
        <taxon>Rhizobiaceae</taxon>
        <taxon>Peteryoungia</taxon>
    </lineage>
</organism>
<dbReference type="InterPro" id="IPR004417">
    <property type="entry name" value="TrmFO"/>
</dbReference>
<dbReference type="InterPro" id="IPR002218">
    <property type="entry name" value="MnmG-rel"/>
</dbReference>
<dbReference type="InterPro" id="IPR036188">
    <property type="entry name" value="FAD/NAD-bd_sf"/>
</dbReference>
<dbReference type="NCBIfam" id="TIGR00137">
    <property type="entry name" value="gid_trmFO"/>
    <property type="match status" value="1"/>
</dbReference>
<protein>
    <recommendedName>
        <fullName evidence="11">Methylenetetrahydrofolate--tRNA-(uracil-5-)-methyltransferase TrmFO</fullName>
        <ecNumber evidence="11">2.1.1.74</ecNumber>
    </recommendedName>
    <alternativeName>
        <fullName evidence="11">Folate-dependent tRNA (uracil-5-)-methyltransferase</fullName>
    </alternativeName>
    <alternativeName>
        <fullName evidence="11">Folate-dependent tRNA(M-5-U54)-methyltransferase</fullName>
    </alternativeName>
</protein>
<proteinExistence type="inferred from homology"/>
<dbReference type="Proteomes" id="UP000308530">
    <property type="component" value="Chromosome"/>
</dbReference>
<dbReference type="EC" id="2.1.1.74" evidence="11"/>
<comment type="function">
    <text evidence="2">NAD-binding protein involved in the addition of a carboxymethylaminomethyl (cmnm) group at the wobble position (U34) of certain tRNAs, forming tRNA-cmnm(5)s(2)U34.</text>
</comment>
<evidence type="ECO:0000313" key="13">
    <source>
        <dbReference type="EMBL" id="QLF70305.1"/>
    </source>
</evidence>
<evidence type="ECO:0000259" key="12">
    <source>
        <dbReference type="Pfam" id="PF01134"/>
    </source>
</evidence>
<keyword evidence="8 11" id="KW-0274">FAD</keyword>
<comment type="cofactor">
    <cofactor evidence="1 11">
        <name>FAD</name>
        <dbReference type="ChEBI" id="CHEBI:57692"/>
    </cofactor>
</comment>
<reference evidence="13 14" key="1">
    <citation type="submission" date="2020-06" db="EMBL/GenBank/DDBJ databases">
        <title>Genome sequence of Rhizobium sp strain ADMK78.</title>
        <authorList>
            <person name="Rahi P."/>
        </authorList>
    </citation>
    <scope>NUCLEOTIDE SEQUENCE [LARGE SCALE GENOMIC DNA]</scope>
    <source>
        <strain evidence="13 14">ADMK78</strain>
    </source>
</reference>
<comment type="similarity">
    <text evidence="11">Belongs to the MnmG family. TrmFO subfamily.</text>
</comment>
<feature type="binding site" evidence="11">
    <location>
        <begin position="13"/>
        <end position="18"/>
    </location>
    <ligand>
        <name>FAD</name>
        <dbReference type="ChEBI" id="CHEBI:57692"/>
    </ligand>
</feature>
<dbReference type="NCBIfam" id="NF003739">
    <property type="entry name" value="PRK05335.1"/>
    <property type="match status" value="1"/>
</dbReference>
<dbReference type="PANTHER" id="PTHR11806:SF2">
    <property type="entry name" value="METHYLENETETRAHYDROFOLATE--TRNA-(URACIL-5-)-METHYLTRANSFERASE TRMFO"/>
    <property type="match status" value="1"/>
</dbReference>
<comment type="function">
    <text evidence="11">Catalyzes the folate-dependent formation of 5-methyl-uridine at position 54 (M-5-U54) in all tRNAs.</text>
</comment>
<evidence type="ECO:0000256" key="10">
    <source>
        <dbReference type="ARBA" id="ARBA00023027"/>
    </source>
</evidence>
<dbReference type="InterPro" id="IPR040131">
    <property type="entry name" value="MnmG_N"/>
</dbReference>
<keyword evidence="10 11" id="KW-0520">NAD</keyword>